<proteinExistence type="predicted"/>
<reference evidence="2 3" key="1">
    <citation type="submission" date="2018-12" db="EMBL/GenBank/DDBJ databases">
        <title>bacterium Hansschlegelia zhihuaiae S113.</title>
        <authorList>
            <person name="He J."/>
        </authorList>
    </citation>
    <scope>NUCLEOTIDE SEQUENCE [LARGE SCALE GENOMIC DNA]</scope>
    <source>
        <strain evidence="2 3">S 113</strain>
    </source>
</reference>
<dbReference type="OrthoDB" id="284135at2"/>
<organism evidence="2 3">
    <name type="scientific">Hansschlegelia zhihuaiae</name>
    <dbReference type="NCBI Taxonomy" id="405005"/>
    <lineage>
        <taxon>Bacteria</taxon>
        <taxon>Pseudomonadati</taxon>
        <taxon>Pseudomonadota</taxon>
        <taxon>Alphaproteobacteria</taxon>
        <taxon>Hyphomicrobiales</taxon>
        <taxon>Methylopilaceae</taxon>
        <taxon>Hansschlegelia</taxon>
    </lineage>
</organism>
<dbReference type="RefSeq" id="WP_128778014.1">
    <property type="nucleotide sequence ID" value="NZ_RYFI01000012.1"/>
</dbReference>
<dbReference type="Pfam" id="PF11149">
    <property type="entry name" value="DUF2924"/>
    <property type="match status" value="1"/>
</dbReference>
<accession>A0A4V1KJ39</accession>
<sequence length="194" mass="21184">MNGAQAIGAGEGAAFGRGGLEAEAGSRTALRQRLVDLEHLDASGLRQEWRRLFRTDPPQLSRDLVLRALAYRLQEREQGGLSKATLRRIAAQARELRAGVFEQPESSARIRPGARLVREWRGRTHTVTAINDGFEYDGKVYGSLTPIARTITGANWSGPRFFGLLRKRTPKAALPDGGPSTAICSQEEVGHGQP</sequence>
<dbReference type="AlphaFoldDB" id="A0A4V1KJ39"/>
<evidence type="ECO:0000313" key="2">
    <source>
        <dbReference type="EMBL" id="RXF72852.1"/>
    </source>
</evidence>
<protein>
    <submittedName>
        <fullName evidence="2">DUF2924 domain-containing protein</fullName>
    </submittedName>
</protein>
<dbReference type="InterPro" id="IPR021322">
    <property type="entry name" value="DUF2924"/>
</dbReference>
<evidence type="ECO:0000256" key="1">
    <source>
        <dbReference type="SAM" id="MobiDB-lite"/>
    </source>
</evidence>
<dbReference type="EMBL" id="RYFI01000012">
    <property type="protein sequence ID" value="RXF72852.1"/>
    <property type="molecule type" value="Genomic_DNA"/>
</dbReference>
<evidence type="ECO:0000313" key="3">
    <source>
        <dbReference type="Proteomes" id="UP000289708"/>
    </source>
</evidence>
<dbReference type="Proteomes" id="UP000289708">
    <property type="component" value="Unassembled WGS sequence"/>
</dbReference>
<feature type="region of interest" description="Disordered" evidence="1">
    <location>
        <begin position="172"/>
        <end position="194"/>
    </location>
</feature>
<keyword evidence="3" id="KW-1185">Reference proteome</keyword>
<comment type="caution">
    <text evidence="2">The sequence shown here is derived from an EMBL/GenBank/DDBJ whole genome shotgun (WGS) entry which is preliminary data.</text>
</comment>
<name>A0A4V1KJ39_9HYPH</name>
<gene>
    <name evidence="2" type="ORF">EK403_13565</name>
</gene>